<dbReference type="Gene3D" id="3.90.1580.10">
    <property type="entry name" value="paralog of FGE (formylglycine-generating enzyme)"/>
    <property type="match status" value="1"/>
</dbReference>
<evidence type="ECO:0000256" key="1">
    <source>
        <dbReference type="SAM" id="SignalP"/>
    </source>
</evidence>
<dbReference type="InterPro" id="IPR005532">
    <property type="entry name" value="SUMF_dom"/>
</dbReference>
<evidence type="ECO:0000313" key="4">
    <source>
        <dbReference type="Proteomes" id="UP000183945"/>
    </source>
</evidence>
<dbReference type="EMBL" id="FQVT01000004">
    <property type="protein sequence ID" value="SHG02703.1"/>
    <property type="molecule type" value="Genomic_DNA"/>
</dbReference>
<proteinExistence type="predicted"/>
<dbReference type="OrthoDB" id="9768004at2"/>
<evidence type="ECO:0000313" key="3">
    <source>
        <dbReference type="EMBL" id="SHG02703.1"/>
    </source>
</evidence>
<feature type="domain" description="Sulfatase-modifying factor enzyme-like" evidence="2">
    <location>
        <begin position="41"/>
        <end position="281"/>
    </location>
</feature>
<dbReference type="PANTHER" id="PTHR23150">
    <property type="entry name" value="SULFATASE MODIFYING FACTOR 1, 2"/>
    <property type="match status" value="1"/>
</dbReference>
<dbReference type="GO" id="GO:0120147">
    <property type="term" value="F:formylglycine-generating oxidase activity"/>
    <property type="evidence" value="ECO:0007669"/>
    <property type="project" value="TreeGrafter"/>
</dbReference>
<feature type="signal peptide" evidence="1">
    <location>
        <begin position="1"/>
        <end position="21"/>
    </location>
</feature>
<organism evidence="3 4">
    <name type="scientific">Salegentibacter echinorum</name>
    <dbReference type="NCBI Taxonomy" id="1073325"/>
    <lineage>
        <taxon>Bacteria</taxon>
        <taxon>Pseudomonadati</taxon>
        <taxon>Bacteroidota</taxon>
        <taxon>Flavobacteriia</taxon>
        <taxon>Flavobacteriales</taxon>
        <taxon>Flavobacteriaceae</taxon>
        <taxon>Salegentibacter</taxon>
    </lineage>
</organism>
<dbReference type="RefSeq" id="WP_072878661.1">
    <property type="nucleotide sequence ID" value="NZ_FQVT01000004.1"/>
</dbReference>
<dbReference type="Pfam" id="PF03781">
    <property type="entry name" value="FGE-sulfatase"/>
    <property type="match status" value="1"/>
</dbReference>
<accession>A0A1M5GG59</accession>
<dbReference type="InterPro" id="IPR042095">
    <property type="entry name" value="SUMF_sf"/>
</dbReference>
<reference evidence="4" key="1">
    <citation type="submission" date="2016-11" db="EMBL/GenBank/DDBJ databases">
        <authorList>
            <person name="Varghese N."/>
            <person name="Submissions S."/>
        </authorList>
    </citation>
    <scope>NUCLEOTIDE SEQUENCE [LARGE SCALE GENOMIC DNA]</scope>
    <source>
        <strain evidence="4">DSM 24579</strain>
    </source>
</reference>
<keyword evidence="4" id="KW-1185">Reference proteome</keyword>
<feature type="chain" id="PRO_5012544829" evidence="1">
    <location>
        <begin position="22"/>
        <end position="327"/>
    </location>
</feature>
<keyword evidence="1" id="KW-0732">Signal</keyword>
<gene>
    <name evidence="3" type="ORF">SAMN05444483_104147</name>
</gene>
<dbReference type="AlphaFoldDB" id="A0A1M5GG59"/>
<protein>
    <submittedName>
        <fullName evidence="3">Formylglycine-generating enzyme, required for sulfatase activity, contains SUMF1/FGE domain</fullName>
    </submittedName>
</protein>
<sequence length="327" mass="37304">MRITSNLFILLFLLQAPVAFTQEVGIEDYTQEIAGSDLIIEMVSIPKGTFTMGSPNDETYHNKDEAPSHKVTIDAFLMSKYEITWDLYNLFLNRAIDTVENTTKSSQVEVEIDAVSGATIPYVDMSLGMGTGEGLPVANVTHHAASKFCEWLSAKTGHFYRLPTEAEWEYAARAGTTAAFHFGDDEEMLGEYAWYYENSEDTYHKVGQKKPNPWGLYDMYGNVAEWTLDQYLPQTYKTRKAISNNPVVFPVKEYPRSVRGGSYYDDARYLRSAARLGSTENWKMRDPQFPKSKWWNTDAPFVGFRIVRVITPPKESDYKKYWGSKAP</sequence>
<dbReference type="SUPFAM" id="SSF56436">
    <property type="entry name" value="C-type lectin-like"/>
    <property type="match status" value="1"/>
</dbReference>
<dbReference type="InterPro" id="IPR016187">
    <property type="entry name" value="CTDL_fold"/>
</dbReference>
<dbReference type="InterPro" id="IPR051043">
    <property type="entry name" value="Sulfatase_Mod_Factor_Kinase"/>
</dbReference>
<dbReference type="STRING" id="1073325.SAMN05444483_104147"/>
<dbReference type="Proteomes" id="UP000183945">
    <property type="component" value="Unassembled WGS sequence"/>
</dbReference>
<dbReference type="PANTHER" id="PTHR23150:SF19">
    <property type="entry name" value="FORMYLGLYCINE-GENERATING ENZYME"/>
    <property type="match status" value="1"/>
</dbReference>
<evidence type="ECO:0000259" key="2">
    <source>
        <dbReference type="Pfam" id="PF03781"/>
    </source>
</evidence>
<name>A0A1M5GG59_SALEC</name>